<dbReference type="InterPro" id="IPR036225">
    <property type="entry name" value="SRP/SRP_N"/>
</dbReference>
<evidence type="ECO:0000256" key="15">
    <source>
        <dbReference type="RuleBase" id="RU364034"/>
    </source>
</evidence>
<dbReference type="FunFam" id="3.40.50.300:FF:000022">
    <property type="entry name" value="Signal recognition particle 54 kDa subunit"/>
    <property type="match status" value="1"/>
</dbReference>
<comment type="caution">
    <text evidence="17">The sequence shown here is derived from an EMBL/GenBank/DDBJ whole genome shotgun (WGS) entry which is preliminary data.</text>
</comment>
<evidence type="ECO:0000256" key="5">
    <source>
        <dbReference type="ARBA" id="ARBA00022741"/>
    </source>
</evidence>
<dbReference type="Gene3D" id="1.20.120.140">
    <property type="entry name" value="Signal recognition particle SRP54, nucleotide-binding domain"/>
    <property type="match status" value="1"/>
</dbReference>
<dbReference type="SMART" id="SM00382">
    <property type="entry name" value="AAA"/>
    <property type="match status" value="1"/>
</dbReference>
<dbReference type="SMART" id="SM00962">
    <property type="entry name" value="SRP54"/>
    <property type="match status" value="1"/>
</dbReference>
<dbReference type="AlphaFoldDB" id="A0A200PX76"/>
<dbReference type="FunFam" id="1.10.260.30:FF:000004">
    <property type="entry name" value="Signal recognition particle 54 kDa protein"/>
    <property type="match status" value="1"/>
</dbReference>
<dbReference type="InParanoid" id="A0A200PX76"/>
<comment type="domain">
    <text evidence="15">The NG domain, also named G domain, is a special guanosine triphosphatase (GTPase) domain, which binds GTP and forms a guanosine 5'-triphosphate (GTP)-dependent complex with a homologous NG domain in the SRP receptor subunit SRPRA. The two NG domains undergo cooperative rearrangements upon their assembly, which culminate in the reciprocal activation of the GTPase activity of one another. SRP receptor compaction upon binding with cargo-loaded SRP and GTPase rearrangement drive SRP-mediated cotranslational protein translocation into the ER.</text>
</comment>
<evidence type="ECO:0000256" key="14">
    <source>
        <dbReference type="ARBA" id="ARBA00048157"/>
    </source>
</evidence>
<dbReference type="GO" id="GO:0005786">
    <property type="term" value="C:signal recognition particle, endoplasmic reticulum targeting"/>
    <property type="evidence" value="ECO:0007669"/>
    <property type="project" value="UniProtKB-UniRule"/>
</dbReference>
<dbReference type="CDD" id="cd17875">
    <property type="entry name" value="SRP54_G"/>
    <property type="match status" value="1"/>
</dbReference>
<dbReference type="InterPro" id="IPR004125">
    <property type="entry name" value="Signal_recog_particle_SRP54_M"/>
</dbReference>
<dbReference type="InterPro" id="IPR003593">
    <property type="entry name" value="AAA+_ATPase"/>
</dbReference>
<dbReference type="GO" id="GO:0005829">
    <property type="term" value="C:cytosol"/>
    <property type="evidence" value="ECO:0007669"/>
    <property type="project" value="TreeGrafter"/>
</dbReference>
<dbReference type="GO" id="GO:0003924">
    <property type="term" value="F:GTPase activity"/>
    <property type="evidence" value="ECO:0007669"/>
    <property type="project" value="UniProtKB-UniRule"/>
</dbReference>
<comment type="subunit">
    <text evidence="12 15">Component of a signal recognition particle (SRP) complex that consists of a 7SL RNA molecule of 300 nucleotides and six protein subunits: SRP72, SRP68, SRP54, SRP19, SRP14 and SRP9.</text>
</comment>
<dbReference type="InterPro" id="IPR000897">
    <property type="entry name" value="SRP54_GTPase_dom"/>
</dbReference>
<comment type="domain">
    <text evidence="15">The M domain binds the 7SL RNA in presence of SRP19 and binds the signal sequence of presecretory proteins.</text>
</comment>
<dbReference type="EMBL" id="MVGT01003947">
    <property type="protein sequence ID" value="OVA02818.1"/>
    <property type="molecule type" value="Genomic_DNA"/>
</dbReference>
<dbReference type="InterPro" id="IPR036891">
    <property type="entry name" value="Signal_recog_part_SRP54_M_sf"/>
</dbReference>
<dbReference type="Pfam" id="PF02978">
    <property type="entry name" value="SRP_SPB"/>
    <property type="match status" value="1"/>
</dbReference>
<dbReference type="Pfam" id="PF00448">
    <property type="entry name" value="SRP54"/>
    <property type="match status" value="1"/>
</dbReference>
<dbReference type="STRING" id="56857.A0A200PX76"/>
<dbReference type="SMART" id="SM00963">
    <property type="entry name" value="SRP54_N"/>
    <property type="match status" value="1"/>
</dbReference>
<proteinExistence type="inferred from homology"/>
<reference evidence="17 18" key="1">
    <citation type="journal article" date="2017" name="Mol. Plant">
        <title>The Genome of Medicinal Plant Macleaya cordata Provides New Insights into Benzylisoquinoline Alkaloids Metabolism.</title>
        <authorList>
            <person name="Liu X."/>
            <person name="Liu Y."/>
            <person name="Huang P."/>
            <person name="Ma Y."/>
            <person name="Qing Z."/>
            <person name="Tang Q."/>
            <person name="Cao H."/>
            <person name="Cheng P."/>
            <person name="Zheng Y."/>
            <person name="Yuan Z."/>
            <person name="Zhou Y."/>
            <person name="Liu J."/>
            <person name="Tang Z."/>
            <person name="Zhuo Y."/>
            <person name="Zhang Y."/>
            <person name="Yu L."/>
            <person name="Huang J."/>
            <person name="Yang P."/>
            <person name="Peng Q."/>
            <person name="Zhang J."/>
            <person name="Jiang W."/>
            <person name="Zhang Z."/>
            <person name="Lin K."/>
            <person name="Ro D.K."/>
            <person name="Chen X."/>
            <person name="Xiong X."/>
            <person name="Shang Y."/>
            <person name="Huang S."/>
            <person name="Zeng J."/>
        </authorList>
    </citation>
    <scope>NUCLEOTIDE SEQUENCE [LARGE SCALE GENOMIC DNA]</scope>
    <source>
        <strain evidence="18">cv. BLH2017</strain>
        <tissue evidence="17">Root</tissue>
    </source>
</reference>
<dbReference type="SUPFAM" id="SSF47364">
    <property type="entry name" value="Domain of the SRP/SRP receptor G-proteins"/>
    <property type="match status" value="1"/>
</dbReference>
<gene>
    <name evidence="17" type="ORF">BVC80_9095g6</name>
</gene>
<dbReference type="GO" id="GO:0006616">
    <property type="term" value="P:SRP-dependent cotranslational protein targeting to membrane, translocation"/>
    <property type="evidence" value="ECO:0007669"/>
    <property type="project" value="TreeGrafter"/>
</dbReference>
<evidence type="ECO:0000259" key="16">
    <source>
        <dbReference type="PROSITE" id="PS00300"/>
    </source>
</evidence>
<dbReference type="Pfam" id="PF02881">
    <property type="entry name" value="SRP54_N"/>
    <property type="match status" value="1"/>
</dbReference>
<comment type="subcellular location">
    <subcellularLocation>
        <location evidence="2 15">Cytoplasm</location>
    </subcellularLocation>
    <subcellularLocation>
        <location evidence="1 15">Endoplasmic reticulum</location>
    </subcellularLocation>
</comment>
<dbReference type="InterPro" id="IPR022941">
    <property type="entry name" value="SRP54"/>
</dbReference>
<evidence type="ECO:0000256" key="6">
    <source>
        <dbReference type="ARBA" id="ARBA00022801"/>
    </source>
</evidence>
<dbReference type="InterPro" id="IPR042101">
    <property type="entry name" value="SRP54_N_sf"/>
</dbReference>
<dbReference type="Proteomes" id="UP000195402">
    <property type="component" value="Unassembled WGS sequence"/>
</dbReference>
<keyword evidence="8 15" id="KW-0694">RNA-binding</keyword>
<dbReference type="SUPFAM" id="SSF47446">
    <property type="entry name" value="Signal peptide-binding domain"/>
    <property type="match status" value="1"/>
</dbReference>
<dbReference type="GO" id="GO:0005525">
    <property type="term" value="F:GTP binding"/>
    <property type="evidence" value="ECO:0007669"/>
    <property type="project" value="UniProtKB-UniRule"/>
</dbReference>
<evidence type="ECO:0000256" key="4">
    <source>
        <dbReference type="ARBA" id="ARBA00022490"/>
    </source>
</evidence>
<dbReference type="HAMAP" id="MF_00306">
    <property type="entry name" value="SRP54"/>
    <property type="match status" value="1"/>
</dbReference>
<keyword evidence="9 15" id="KW-0342">GTP-binding</keyword>
<evidence type="ECO:0000256" key="2">
    <source>
        <dbReference type="ARBA" id="ARBA00004496"/>
    </source>
</evidence>
<organism evidence="17 18">
    <name type="scientific">Macleaya cordata</name>
    <name type="common">Five-seeded plume-poppy</name>
    <name type="synonym">Bocconia cordata</name>
    <dbReference type="NCBI Taxonomy" id="56857"/>
    <lineage>
        <taxon>Eukaryota</taxon>
        <taxon>Viridiplantae</taxon>
        <taxon>Streptophyta</taxon>
        <taxon>Embryophyta</taxon>
        <taxon>Tracheophyta</taxon>
        <taxon>Spermatophyta</taxon>
        <taxon>Magnoliopsida</taxon>
        <taxon>Ranunculales</taxon>
        <taxon>Papaveraceae</taxon>
        <taxon>Papaveroideae</taxon>
        <taxon>Macleaya</taxon>
    </lineage>
</organism>
<dbReference type="GO" id="GO:0030942">
    <property type="term" value="F:endoplasmic reticulum signal peptide binding"/>
    <property type="evidence" value="ECO:0007669"/>
    <property type="project" value="TreeGrafter"/>
</dbReference>
<comment type="catalytic activity">
    <reaction evidence="14">
        <text>GTP + H2O = GDP + phosphate + H(+)</text>
        <dbReference type="Rhea" id="RHEA:19669"/>
        <dbReference type="ChEBI" id="CHEBI:15377"/>
        <dbReference type="ChEBI" id="CHEBI:15378"/>
        <dbReference type="ChEBI" id="CHEBI:37565"/>
        <dbReference type="ChEBI" id="CHEBI:43474"/>
        <dbReference type="ChEBI" id="CHEBI:58189"/>
        <dbReference type="EC" id="3.6.5.4"/>
    </reaction>
    <physiologicalReaction direction="left-to-right" evidence="14">
        <dbReference type="Rhea" id="RHEA:19670"/>
    </physiologicalReaction>
</comment>
<dbReference type="OMA" id="MEMLKEY"/>
<evidence type="ECO:0000313" key="17">
    <source>
        <dbReference type="EMBL" id="OVA02818.1"/>
    </source>
</evidence>
<keyword evidence="7 15" id="KW-0256">Endoplasmic reticulum</keyword>
<dbReference type="FunFam" id="1.20.120.140:FF:000001">
    <property type="entry name" value="Signal recognition particle GTPase"/>
    <property type="match status" value="1"/>
</dbReference>
<keyword evidence="5 15" id="KW-0547">Nucleotide-binding</keyword>
<name>A0A200PX76_MACCD</name>
<evidence type="ECO:0000256" key="11">
    <source>
        <dbReference type="ARBA" id="ARBA00023274"/>
    </source>
</evidence>
<keyword evidence="6" id="KW-0378">Hydrolase</keyword>
<keyword evidence="4 15" id="KW-0963">Cytoplasm</keyword>
<dbReference type="PROSITE" id="PS00300">
    <property type="entry name" value="SRP54"/>
    <property type="match status" value="1"/>
</dbReference>
<accession>A0A200PX76</accession>
<dbReference type="GO" id="GO:0005783">
    <property type="term" value="C:endoplasmic reticulum"/>
    <property type="evidence" value="ECO:0007669"/>
    <property type="project" value="UniProtKB-SubCell"/>
</dbReference>
<evidence type="ECO:0000256" key="7">
    <source>
        <dbReference type="ARBA" id="ARBA00022824"/>
    </source>
</evidence>
<dbReference type="Gene3D" id="3.40.50.300">
    <property type="entry name" value="P-loop containing nucleotide triphosphate hydrolases"/>
    <property type="match status" value="1"/>
</dbReference>
<keyword evidence="10 15" id="KW-0733">Signal recognition particle</keyword>
<dbReference type="PANTHER" id="PTHR11564">
    <property type="entry name" value="SIGNAL RECOGNITION PARTICLE 54K PROTEIN SRP54"/>
    <property type="match status" value="1"/>
</dbReference>
<keyword evidence="11 15" id="KW-0687">Ribonucleoprotein</keyword>
<evidence type="ECO:0000256" key="9">
    <source>
        <dbReference type="ARBA" id="ARBA00023134"/>
    </source>
</evidence>
<dbReference type="Gene3D" id="1.10.260.30">
    <property type="entry name" value="Signal recognition particle, SRP54 subunit, M-domain"/>
    <property type="match status" value="1"/>
</dbReference>
<evidence type="ECO:0000256" key="3">
    <source>
        <dbReference type="ARBA" id="ARBA00005450"/>
    </source>
</evidence>
<dbReference type="InterPro" id="IPR006325">
    <property type="entry name" value="SRP54_euk"/>
</dbReference>
<dbReference type="OrthoDB" id="10250817at2759"/>
<comment type="similarity">
    <text evidence="3 15">Belongs to the GTP-binding SRP family. SRP54 subfamily.</text>
</comment>
<dbReference type="NCBIfam" id="TIGR01425">
    <property type="entry name" value="SRP54_euk"/>
    <property type="match status" value="1"/>
</dbReference>
<evidence type="ECO:0000256" key="1">
    <source>
        <dbReference type="ARBA" id="ARBA00004240"/>
    </source>
</evidence>
<protein>
    <recommendedName>
        <fullName evidence="15">Signal recognition particle 54 kDa protein</fullName>
    </recommendedName>
</protein>
<feature type="domain" description="SRP54-type proteins GTP-binding" evidence="16">
    <location>
        <begin position="273"/>
        <end position="286"/>
    </location>
</feature>
<keyword evidence="18" id="KW-1185">Reference proteome</keyword>
<dbReference type="InterPro" id="IPR013822">
    <property type="entry name" value="Signal_recog_particl_SRP54_hlx"/>
</dbReference>
<dbReference type="InterPro" id="IPR027417">
    <property type="entry name" value="P-loop_NTPase"/>
</dbReference>
<sequence length="490" mass="54116">MVLGGVLGDLSGSLSRAIKNMNNATIVDEKVLNDCLNEICRALLKADVNFDLIKNMKINIKKIVNLDNLAAGHNKRKIIQQAVFDELCKMLDTGKPSFTPKRGKTSVVMFVGLQGSGKTTTCTKYAYHHQKKGWKPALVCADTFRAGAFDQLKQNATKARIPFCGSYMESDPVKVAVQGVERFKKENCDLIIVDTSGRHQQEAALFEEMRQLAEATKPDLVIFVMDSSIGQAAFSQAQAFNRSVSVGAVIVTKTEGQAKGGGALSAVAATKSPVIFLGTGEHMDEFEVFDVKPFVSRLLGMGDLSGFMDKIHQIVPTDQQPELLQRLSEGSFTLRIMYEQFQNLLNMGSFNQVFSMLPGFSTDLMANGRDKEGERKIKRYMTMMDSMTNEELDTTDPKKLINESRILRIARGSGCQVKDVMNMFEEYRRLAKMWSKMKGLKIPRKGGDISAQNLSNILPPGLLKQGGGIAGIQQLMKQMGPPKDKDGFNP</sequence>
<evidence type="ECO:0000256" key="8">
    <source>
        <dbReference type="ARBA" id="ARBA00022884"/>
    </source>
</evidence>
<evidence type="ECO:0000256" key="10">
    <source>
        <dbReference type="ARBA" id="ARBA00023135"/>
    </source>
</evidence>
<evidence type="ECO:0000313" key="18">
    <source>
        <dbReference type="Proteomes" id="UP000195402"/>
    </source>
</evidence>
<dbReference type="PANTHER" id="PTHR11564:SF5">
    <property type="entry name" value="SIGNAL RECOGNITION PARTICLE SUBUNIT SRP54"/>
    <property type="match status" value="1"/>
</dbReference>
<dbReference type="SUPFAM" id="SSF52540">
    <property type="entry name" value="P-loop containing nucleoside triphosphate hydrolases"/>
    <property type="match status" value="1"/>
</dbReference>
<dbReference type="GO" id="GO:0008312">
    <property type="term" value="F:7S RNA binding"/>
    <property type="evidence" value="ECO:0007669"/>
    <property type="project" value="UniProtKB-UniRule"/>
</dbReference>
<evidence type="ECO:0000256" key="13">
    <source>
        <dbReference type="ARBA" id="ARBA00046020"/>
    </source>
</evidence>
<evidence type="ECO:0000256" key="12">
    <source>
        <dbReference type="ARBA" id="ARBA00034796"/>
    </source>
</evidence>
<comment type="function">
    <text evidence="13 15">Component of the signal recognition particle (SRP) complex, a ribonucleoprotein complex that mediates the cotranslational targeting of secretory and membrane proteins to the endoplasmic reticulum (ER). As part of the SRP complex, associates with the SRP receptor (SR) component SRPRA to target secretory proteins to the endoplasmic reticulum membrane. Binds to the signal sequence of presecretory proteins when they emerge from the ribosomes. Displays basal GTPase activity, and stimulates reciprocal GTPase activation of the SR subunit SRPRA. Forms a guanosine 5'-triphosphate (GTP)-dependent complex with the SR subunit SRPRA. SR compaction and GTPase mediated rearrangement of SR drive SRP-mediated cotranslational protein translocation into the ER. Requires the presence of SRP9/SRP14 and/or SRP19 to stably interact with RNA.</text>
</comment>